<dbReference type="OrthoDB" id="4089233at2759"/>
<evidence type="ECO:0000313" key="3">
    <source>
        <dbReference type="Proteomes" id="UP000182444"/>
    </source>
</evidence>
<dbReference type="PANTHER" id="PTHR21229">
    <property type="entry name" value="LUNG SEVEN TRANSMEMBRANE RECEPTOR"/>
    <property type="match status" value="1"/>
</dbReference>
<dbReference type="eggNOG" id="KOG2568">
    <property type="taxonomic scope" value="Eukaryota"/>
</dbReference>
<dbReference type="PANTHER" id="PTHR21229:SF1">
    <property type="entry name" value="GH17801P"/>
    <property type="match status" value="1"/>
</dbReference>
<dbReference type="Proteomes" id="UP000182444">
    <property type="component" value="Chromosome 1F"/>
</dbReference>
<evidence type="ECO:0000313" key="2">
    <source>
        <dbReference type="EMBL" id="AOW06642.1"/>
    </source>
</evidence>
<dbReference type="GeneID" id="2907699"/>
<dbReference type="RefSeq" id="XP_504983.1">
    <property type="nucleotide sequence ID" value="XM_504983.3"/>
</dbReference>
<dbReference type="GO" id="GO:0005829">
    <property type="term" value="C:cytosol"/>
    <property type="evidence" value="ECO:0007669"/>
    <property type="project" value="GOC"/>
</dbReference>
<dbReference type="OMA" id="DETAIMS"/>
<proteinExistence type="predicted"/>
<reference evidence="2 3" key="1">
    <citation type="journal article" date="2016" name="PLoS ONE">
        <title>Sequence Assembly of Yarrowia lipolytica Strain W29/CLIB89 Shows Transposable Element Diversity.</title>
        <authorList>
            <person name="Magnan C."/>
            <person name="Yu J."/>
            <person name="Chang I."/>
            <person name="Jahn E."/>
            <person name="Kanomata Y."/>
            <person name="Wu J."/>
            <person name="Zeller M."/>
            <person name="Oakes M."/>
            <person name="Baldi P."/>
            <person name="Sandmeyer S."/>
        </authorList>
    </citation>
    <scope>NUCLEOTIDE SEQUENCE [LARGE SCALE GENOMIC DNA]</scope>
    <source>
        <strain evidence="3">CLIB89(W29)</strain>
    </source>
</reference>
<dbReference type="KEGG" id="yli:2907699"/>
<dbReference type="EMBL" id="CP017558">
    <property type="protein sequence ID" value="AOW06642.1"/>
    <property type="molecule type" value="Genomic_DNA"/>
</dbReference>
<sequence>MRWTNMLLLASAAVAESTFWVSPSAEQNCVGIYAGSEESPASISVYTPKLDNSSVINFMGHEGWMALAIYKYEDLPFIGDMGRKEWGYKYHCNSMNVQYKLCTHDEIGQYIVKQNYTGNTIFTTKVDLLEDTTFNYTVNETGLYCVTAHPNNEMNKFMSTVTVKDGNGQLSGYDYNKLAYHGVMSGLWAATLIGYLVLCFLRKNLLPVHKRLLALIAVNLAVSLLWTIYNAIYNAQGPTSFVKTLVVISAVISALRWALSMWLALYVAHGMHYFSTPLIQSAKKKAVAVTATFWVFESIVASMFYLIGMVQGTYVRMAIGACLCFVLYSTLYIFYNIYSWMNHTQKSYIDENMSVQIDQISKLRAVYLAFLLLFAFMVLFNIMVLLRGSIVGSTLNLIQTTNIAWVNEWKYRWFFVHDWIELANLLVVLAALWVLRPSRYFNQMMDGSGQISQKDYDEFELDEYDEGV</sequence>
<evidence type="ECO:0000259" key="1">
    <source>
        <dbReference type="Pfam" id="PF21902"/>
    </source>
</evidence>
<dbReference type="VEuPathDB" id="FungiDB:YALI1_F06393g"/>
<dbReference type="InterPro" id="IPR053938">
    <property type="entry name" value="PTM1-like_N"/>
</dbReference>
<dbReference type="GO" id="GO:0005794">
    <property type="term" value="C:Golgi apparatus"/>
    <property type="evidence" value="ECO:0007669"/>
    <property type="project" value="TreeGrafter"/>
</dbReference>
<protein>
    <recommendedName>
        <fullName evidence="1">PTM1-like N-terminal domain-containing protein</fullName>
    </recommendedName>
</protein>
<accession>A0A1D8NLX3</accession>
<feature type="domain" description="PTM1-like N-terminal" evidence="1">
    <location>
        <begin position="26"/>
        <end position="162"/>
    </location>
</feature>
<dbReference type="GO" id="GO:0042147">
    <property type="term" value="P:retrograde transport, endosome to Golgi"/>
    <property type="evidence" value="ECO:0007669"/>
    <property type="project" value="TreeGrafter"/>
</dbReference>
<name>A0A1D8NLX3_YARLL</name>
<dbReference type="InterPro" id="IPR009637">
    <property type="entry name" value="GPR107/GPR108-like"/>
</dbReference>
<dbReference type="GO" id="GO:0016020">
    <property type="term" value="C:membrane"/>
    <property type="evidence" value="ECO:0007669"/>
    <property type="project" value="InterPro"/>
</dbReference>
<dbReference type="Pfam" id="PF21902">
    <property type="entry name" value="PTM1-like_N"/>
    <property type="match status" value="1"/>
</dbReference>
<gene>
    <name evidence="2" type="ORF">YALI1_F06393g</name>
</gene>
<dbReference type="VEuPathDB" id="FungiDB:YALI0_F04191g"/>
<organism evidence="2 3">
    <name type="scientific">Yarrowia lipolytica</name>
    <name type="common">Candida lipolytica</name>
    <dbReference type="NCBI Taxonomy" id="4952"/>
    <lineage>
        <taxon>Eukaryota</taxon>
        <taxon>Fungi</taxon>
        <taxon>Dikarya</taxon>
        <taxon>Ascomycota</taxon>
        <taxon>Saccharomycotina</taxon>
        <taxon>Dipodascomycetes</taxon>
        <taxon>Dipodascales</taxon>
        <taxon>Dipodascales incertae sedis</taxon>
        <taxon>Yarrowia</taxon>
    </lineage>
</organism>
<dbReference type="AlphaFoldDB" id="A0A1D8NLX3"/>